<dbReference type="EMBL" id="LWMN01000010">
    <property type="protein sequence ID" value="OAQ56328.1"/>
    <property type="molecule type" value="Genomic_DNA"/>
</dbReference>
<keyword evidence="4" id="KW-0804">Transcription</keyword>
<dbReference type="Gene3D" id="1.10.1660.10">
    <property type="match status" value="1"/>
</dbReference>
<keyword evidence="3" id="KW-0238">DNA-binding</keyword>
<dbReference type="AlphaFoldDB" id="A0A179ESV9"/>
<keyword evidence="1" id="KW-0678">Repressor</keyword>
<dbReference type="InterPro" id="IPR009061">
    <property type="entry name" value="DNA-bd_dom_put_sf"/>
</dbReference>
<dbReference type="GO" id="GO:0003677">
    <property type="term" value="F:DNA binding"/>
    <property type="evidence" value="ECO:0007669"/>
    <property type="project" value="UniProtKB-KW"/>
</dbReference>
<feature type="domain" description="HTH merR-type" evidence="6">
    <location>
        <begin position="4"/>
        <end position="73"/>
    </location>
</feature>
<gene>
    <name evidence="7" type="ORF">A6E74_02650</name>
</gene>
<reference evidence="7 8" key="1">
    <citation type="submission" date="2016-04" db="EMBL/GenBank/DDBJ databases">
        <title>Draft genome of an Enterococcus thailandicus strain isolated from bovine feces.</title>
        <authorList>
            <person name="Beukers A.G."/>
            <person name="Zaheer R."/>
            <person name="Goji N."/>
            <person name="Cook S.R."/>
            <person name="Amoako K."/>
            <person name="Chaves A.V."/>
            <person name="Ward M.P."/>
            <person name="Mcallister T.A."/>
        </authorList>
    </citation>
    <scope>NUCLEOTIDE SEQUENCE [LARGE SCALE GENOMIC DNA]</scope>
    <source>
        <strain evidence="7 8">F0711D 46</strain>
    </source>
</reference>
<evidence type="ECO:0000313" key="8">
    <source>
        <dbReference type="Proteomes" id="UP000078516"/>
    </source>
</evidence>
<keyword evidence="8" id="KW-1185">Reference proteome</keyword>
<name>A0A179ESV9_ENTTH</name>
<accession>A0A179ESV9</accession>
<keyword evidence="5" id="KW-0175">Coiled coil</keyword>
<dbReference type="Pfam" id="PF13411">
    <property type="entry name" value="MerR_1"/>
    <property type="match status" value="1"/>
</dbReference>
<dbReference type="PANTHER" id="PTHR30204">
    <property type="entry name" value="REDOX-CYCLING DRUG-SENSING TRANSCRIPTIONAL ACTIVATOR SOXR"/>
    <property type="match status" value="1"/>
</dbReference>
<evidence type="ECO:0000256" key="1">
    <source>
        <dbReference type="ARBA" id="ARBA00022491"/>
    </source>
</evidence>
<dbReference type="SUPFAM" id="SSF46955">
    <property type="entry name" value="Putative DNA-binding domain"/>
    <property type="match status" value="1"/>
</dbReference>
<dbReference type="SMART" id="SM00422">
    <property type="entry name" value="HTH_MERR"/>
    <property type="match status" value="1"/>
</dbReference>
<evidence type="ECO:0000259" key="6">
    <source>
        <dbReference type="PROSITE" id="PS50937"/>
    </source>
</evidence>
<dbReference type="InterPro" id="IPR000551">
    <property type="entry name" value="MerR-type_HTH_dom"/>
</dbReference>
<dbReference type="Proteomes" id="UP000078516">
    <property type="component" value="Unassembled WGS sequence"/>
</dbReference>
<protein>
    <recommendedName>
        <fullName evidence="6">HTH merR-type domain-containing protein</fullName>
    </recommendedName>
</protein>
<sequence>MNKTFSIGEAAKFLNLPTSTIRYWDSIGLLTNSRNKANDYRTFTYDDLFALYDVKFIRSLGLSIKDVQGIYRKSEKEVYEVLEQTEKRLAEEIERLKGEMAQIEQRKRHLSSTGFDLTGTHDLKIDFTKMVRADLDENFTARKYLEKNCNSGIIWQQKGQSLEYVFCIGTSFEDEIEEEILWEYNPAFDYQPVIIEVDPADSDRNNLQEVVRTLTAKGYDIQQVIGEFLVRKQYEHTSDKEYYLSWIEIKNKGKQNK</sequence>
<dbReference type="InterPro" id="IPR047057">
    <property type="entry name" value="MerR_fam"/>
</dbReference>
<organism evidence="7 8">
    <name type="scientific">Enterococcus thailandicus</name>
    <dbReference type="NCBI Taxonomy" id="417368"/>
    <lineage>
        <taxon>Bacteria</taxon>
        <taxon>Bacillati</taxon>
        <taxon>Bacillota</taxon>
        <taxon>Bacilli</taxon>
        <taxon>Lactobacillales</taxon>
        <taxon>Enterococcaceae</taxon>
        <taxon>Enterococcus</taxon>
    </lineage>
</organism>
<dbReference type="PANTHER" id="PTHR30204:SF69">
    <property type="entry name" value="MERR-FAMILY TRANSCRIPTIONAL REGULATOR"/>
    <property type="match status" value="1"/>
</dbReference>
<evidence type="ECO:0000313" key="7">
    <source>
        <dbReference type="EMBL" id="OAQ56328.1"/>
    </source>
</evidence>
<dbReference type="CDD" id="cd00592">
    <property type="entry name" value="HTH_MerR-like"/>
    <property type="match status" value="1"/>
</dbReference>
<evidence type="ECO:0000256" key="2">
    <source>
        <dbReference type="ARBA" id="ARBA00023015"/>
    </source>
</evidence>
<proteinExistence type="predicted"/>
<evidence type="ECO:0000256" key="5">
    <source>
        <dbReference type="SAM" id="Coils"/>
    </source>
</evidence>
<dbReference type="GO" id="GO:0003700">
    <property type="term" value="F:DNA-binding transcription factor activity"/>
    <property type="evidence" value="ECO:0007669"/>
    <property type="project" value="InterPro"/>
</dbReference>
<feature type="coiled-coil region" evidence="5">
    <location>
        <begin position="72"/>
        <end position="113"/>
    </location>
</feature>
<dbReference type="RefSeq" id="WP_067481892.1">
    <property type="nucleotide sequence ID" value="NZ_LWMN01000010.1"/>
</dbReference>
<comment type="caution">
    <text evidence="7">The sequence shown here is derived from an EMBL/GenBank/DDBJ whole genome shotgun (WGS) entry which is preliminary data.</text>
</comment>
<evidence type="ECO:0000256" key="4">
    <source>
        <dbReference type="ARBA" id="ARBA00023163"/>
    </source>
</evidence>
<dbReference type="PROSITE" id="PS50937">
    <property type="entry name" value="HTH_MERR_2"/>
    <property type="match status" value="1"/>
</dbReference>
<keyword evidence="2" id="KW-0805">Transcription regulation</keyword>
<evidence type="ECO:0000256" key="3">
    <source>
        <dbReference type="ARBA" id="ARBA00023125"/>
    </source>
</evidence>